<dbReference type="OrthoDB" id="6293260at2"/>
<keyword evidence="3" id="KW-1185">Reference proteome</keyword>
<comment type="caution">
    <text evidence="2">The sequence shown here is derived from an EMBL/GenBank/DDBJ whole genome shotgun (WGS) entry which is preliminary data.</text>
</comment>
<dbReference type="Pfam" id="PF13302">
    <property type="entry name" value="Acetyltransf_3"/>
    <property type="match status" value="1"/>
</dbReference>
<dbReference type="InterPro" id="IPR016181">
    <property type="entry name" value="Acyl_CoA_acyltransferase"/>
</dbReference>
<gene>
    <name evidence="2" type="ORF">Rsw2DRAFT_0829</name>
</gene>
<dbReference type="Proteomes" id="UP000010121">
    <property type="component" value="Unassembled WGS sequence"/>
</dbReference>
<dbReference type="eggNOG" id="COG1670">
    <property type="taxonomic scope" value="Bacteria"/>
</dbReference>
<feature type="domain" description="N-acetyltransferase" evidence="1">
    <location>
        <begin position="14"/>
        <end position="149"/>
    </location>
</feature>
<dbReference type="GO" id="GO:0016747">
    <property type="term" value="F:acyltransferase activity, transferring groups other than amino-acyl groups"/>
    <property type="evidence" value="ECO:0007669"/>
    <property type="project" value="InterPro"/>
</dbReference>
<dbReference type="AlphaFoldDB" id="C8RYF1"/>
<proteinExistence type="predicted"/>
<dbReference type="InterPro" id="IPR051531">
    <property type="entry name" value="N-acetyltransferase"/>
</dbReference>
<keyword evidence="2" id="KW-0808">Transferase</keyword>
<accession>C8RYF1</accession>
<evidence type="ECO:0000313" key="3">
    <source>
        <dbReference type="Proteomes" id="UP000010121"/>
    </source>
</evidence>
<protein>
    <submittedName>
        <fullName evidence="2">GCN5-related N-acetyltransferase</fullName>
    </submittedName>
</protein>
<name>C8RYF1_9RHOB</name>
<reference evidence="2 3" key="1">
    <citation type="submission" date="2009-08" db="EMBL/GenBank/DDBJ databases">
        <title>The draft genome of Rhodobacter sp. SW2.</title>
        <authorList>
            <consortium name="US DOE Joint Genome Institute (JGI-PGF)"/>
            <person name="Lucas S."/>
            <person name="Copeland A."/>
            <person name="Lapidus A."/>
            <person name="Glavina del Rio T."/>
            <person name="Tice H."/>
            <person name="Bruce D."/>
            <person name="Goodwin L."/>
            <person name="Pitluck S."/>
            <person name="Larimer F."/>
            <person name="Land M.L."/>
            <person name="Hauser L."/>
            <person name="Emerson D."/>
        </authorList>
    </citation>
    <scope>NUCLEOTIDE SEQUENCE [LARGE SCALE GENOMIC DNA]</scope>
    <source>
        <strain evidence="2 3">SW2</strain>
    </source>
</reference>
<evidence type="ECO:0000313" key="2">
    <source>
        <dbReference type="EMBL" id="EEW26139.1"/>
    </source>
</evidence>
<dbReference type="EMBL" id="ACYY01000004">
    <property type="protein sequence ID" value="EEW26139.1"/>
    <property type="molecule type" value="Genomic_DNA"/>
</dbReference>
<dbReference type="PANTHER" id="PTHR43792:SF1">
    <property type="entry name" value="N-ACETYLTRANSFERASE DOMAIN-CONTAINING PROTEIN"/>
    <property type="match status" value="1"/>
</dbReference>
<dbReference type="RefSeq" id="WP_008028355.1">
    <property type="nucleotide sequence ID" value="NZ_ACYY01000004.1"/>
</dbReference>
<organism evidence="2 3">
    <name type="scientific">Rhodobacter ferrooxidans</name>
    <dbReference type="NCBI Taxonomy" id="371731"/>
    <lineage>
        <taxon>Bacteria</taxon>
        <taxon>Pseudomonadati</taxon>
        <taxon>Pseudomonadota</taxon>
        <taxon>Alphaproteobacteria</taxon>
        <taxon>Rhodobacterales</taxon>
        <taxon>Rhodobacter group</taxon>
        <taxon>Rhodobacter</taxon>
    </lineage>
</organism>
<dbReference type="PANTHER" id="PTHR43792">
    <property type="entry name" value="GNAT FAMILY, PUTATIVE (AFU_ORTHOLOGUE AFUA_3G00765)-RELATED-RELATED"/>
    <property type="match status" value="1"/>
</dbReference>
<sequence>MSLAFHIPTLATERLRLREPHESDLDAMAAFGAGPRSHFIGGPQGRRDAWRGLLANIGHWALRGYGFWSVDTAQGDFVGRVGVIFHDGWPEPELAWHLFDGFEGRGYAHEAALAARADAKTRLGLGPLISMIDPENARSIALATRLGARLERTDPGERKPFHIFRHPEAVQ</sequence>
<dbReference type="SUPFAM" id="SSF55729">
    <property type="entry name" value="Acyl-CoA N-acyltransferases (Nat)"/>
    <property type="match status" value="1"/>
</dbReference>
<dbReference type="InterPro" id="IPR000182">
    <property type="entry name" value="GNAT_dom"/>
</dbReference>
<dbReference type="STRING" id="371731.Rsw2DRAFT_0829"/>
<evidence type="ECO:0000259" key="1">
    <source>
        <dbReference type="Pfam" id="PF13302"/>
    </source>
</evidence>
<dbReference type="Gene3D" id="3.40.630.30">
    <property type="match status" value="1"/>
</dbReference>